<dbReference type="PIRSF" id="PIRSF001589">
    <property type="entry name" value="Asn_synthetase_glu-h"/>
    <property type="match status" value="1"/>
</dbReference>
<keyword evidence="4 9" id="KW-0547">Nucleotide-binding</keyword>
<comment type="similarity">
    <text evidence="2">Belongs to the asparagine synthetase family.</text>
</comment>
<dbReference type="CDD" id="cd00712">
    <property type="entry name" value="AsnB"/>
    <property type="match status" value="1"/>
</dbReference>
<organism evidence="11 12">
    <name type="scientific">Alishewanella jeotgali KCTC 22429</name>
    <dbReference type="NCBI Taxonomy" id="1129374"/>
    <lineage>
        <taxon>Bacteria</taxon>
        <taxon>Pseudomonadati</taxon>
        <taxon>Pseudomonadota</taxon>
        <taxon>Gammaproteobacteria</taxon>
        <taxon>Alteromonadales</taxon>
        <taxon>Alteromonadaceae</taxon>
        <taxon>Alishewanella</taxon>
    </lineage>
</organism>
<keyword evidence="5 9" id="KW-0067">ATP-binding</keyword>
<evidence type="ECO:0000256" key="9">
    <source>
        <dbReference type="PIRSR" id="PIRSR001589-2"/>
    </source>
</evidence>
<evidence type="ECO:0000256" key="5">
    <source>
        <dbReference type="ARBA" id="ARBA00022840"/>
    </source>
</evidence>
<evidence type="ECO:0000313" key="11">
    <source>
        <dbReference type="EMBL" id="EHR42192.1"/>
    </source>
</evidence>
<keyword evidence="8" id="KW-0028">Amino-acid biosynthesis</keyword>
<dbReference type="Gene3D" id="3.60.20.10">
    <property type="entry name" value="Glutamine Phosphoribosylpyrophosphate, subunit 1, domain 1"/>
    <property type="match status" value="1"/>
</dbReference>
<evidence type="ECO:0000256" key="6">
    <source>
        <dbReference type="ARBA" id="ARBA00022962"/>
    </source>
</evidence>
<evidence type="ECO:0000259" key="10">
    <source>
        <dbReference type="PROSITE" id="PS51278"/>
    </source>
</evidence>
<dbReference type="AlphaFoldDB" id="H3ZB78"/>
<evidence type="ECO:0000256" key="7">
    <source>
        <dbReference type="ARBA" id="ARBA00048741"/>
    </source>
</evidence>
<proteinExistence type="inferred from homology"/>
<dbReference type="RefSeq" id="WP_008949597.1">
    <property type="nucleotide sequence ID" value="NZ_AHTH01000005.1"/>
</dbReference>
<dbReference type="SUPFAM" id="SSF56235">
    <property type="entry name" value="N-terminal nucleophile aminohydrolases (Ntn hydrolases)"/>
    <property type="match status" value="1"/>
</dbReference>
<comment type="pathway">
    <text evidence="1">Amino-acid biosynthesis; L-asparagine biosynthesis; L-asparagine from L-aspartate (L-Gln route): step 1/1.</text>
</comment>
<evidence type="ECO:0000256" key="8">
    <source>
        <dbReference type="PIRSR" id="PIRSR001589-1"/>
    </source>
</evidence>
<sequence length="639" mass="72650">MCGIHGLVALNRPQQFPADWLNLMGDITAHRGPDDSGYFLADNIALGMRRLSVIDLAGGHQPISSDDGQLVLICNGEIYNYRQLRAELAGCQFKTQSDVEVILHLYQLHGVDCLRFLNGMFAFALWDNRKQQLFIARDRLGIKPLYYAEKQGYLAFSTESKAILALPDFKAEVCPHGLQQYLQLGYVPAPYSMFNGIRKLEVASYLLIDKDSIRQQQYWQPDFQQHEHDSEQSWVRRIREQLEQSVAMQMVSDVPLGAFLSGGVDSSAVVALMSKHSSQPVKTYAIGFDTGGAGQFYNELPYARAVAELFGTQHKEILVKPDVVGLLPKLLWHLDEPVADSAFITTYLVSEFARKEVTVILSGVGGDELFGGYRRYLGEHYLQKYQKIPAWLRQRLISPLAKKLPSDRHSKWLNTLRLTKAFVQSAELSEDERYLRYMQVFSPQQSQQLLQQPLAAGSLLQQRYQHSKAEQSLWRMFDTDRQTQLADDLLLLTDKMTMATSLECRVPFLDHQLVELAVQMPQQLVMKNGRLKHLLKEALSDMLPTTILDRAKRGFGAPLGAWLKQELAGLLTLFVNQQRVEQRGLLSWPLIAHTLQLHQSGQEDHTDHLLALLNLEIWCQLYLDGQTAEQISQTIKRSL</sequence>
<dbReference type="PANTHER" id="PTHR43284">
    <property type="entry name" value="ASPARAGINE SYNTHETASE (GLUTAMINE-HYDROLYZING)"/>
    <property type="match status" value="1"/>
</dbReference>
<dbReference type="CDD" id="cd01991">
    <property type="entry name" value="Asn_synthase_B_C"/>
    <property type="match status" value="1"/>
</dbReference>
<dbReference type="EMBL" id="AHTH01000005">
    <property type="protein sequence ID" value="EHR42192.1"/>
    <property type="molecule type" value="Genomic_DNA"/>
</dbReference>
<name>H3ZB78_9ALTE</name>
<dbReference type="NCBIfam" id="TIGR01536">
    <property type="entry name" value="asn_synth_AEB"/>
    <property type="match status" value="1"/>
</dbReference>
<evidence type="ECO:0000313" key="12">
    <source>
        <dbReference type="Proteomes" id="UP000012046"/>
    </source>
</evidence>
<dbReference type="Gene3D" id="3.40.50.620">
    <property type="entry name" value="HUPs"/>
    <property type="match status" value="1"/>
</dbReference>
<keyword evidence="8" id="KW-0061">Asparagine biosynthesis</keyword>
<dbReference type="GO" id="GO:0005829">
    <property type="term" value="C:cytosol"/>
    <property type="evidence" value="ECO:0007669"/>
    <property type="project" value="TreeGrafter"/>
</dbReference>
<dbReference type="InterPro" id="IPR017932">
    <property type="entry name" value="GATase_2_dom"/>
</dbReference>
<dbReference type="GO" id="GO:0004066">
    <property type="term" value="F:asparagine synthase (glutamine-hydrolyzing) activity"/>
    <property type="evidence" value="ECO:0007669"/>
    <property type="project" value="UniProtKB-EC"/>
</dbReference>
<dbReference type="Proteomes" id="UP000012046">
    <property type="component" value="Unassembled WGS sequence"/>
</dbReference>
<keyword evidence="12" id="KW-1185">Reference proteome</keyword>
<dbReference type="EC" id="6.3.5.4" evidence="3"/>
<dbReference type="Pfam" id="PF00733">
    <property type="entry name" value="Asn_synthase"/>
    <property type="match status" value="1"/>
</dbReference>
<dbReference type="PATRIC" id="fig|1129374.4.peg.589"/>
<dbReference type="InterPro" id="IPR006426">
    <property type="entry name" value="Asn_synth_AEB"/>
</dbReference>
<dbReference type="InterPro" id="IPR001962">
    <property type="entry name" value="Asn_synthase"/>
</dbReference>
<reference evidence="11 12" key="1">
    <citation type="journal article" date="2012" name="J. Bacteriol.">
        <title>Genome Sequence of Extracellular-Protease-Producing Alishewanella jeotgali Isolated from Traditional Korean Fermented Seafood.</title>
        <authorList>
            <person name="Jung J."/>
            <person name="Chun J."/>
            <person name="Park W."/>
        </authorList>
    </citation>
    <scope>NUCLEOTIDE SEQUENCE [LARGE SCALE GENOMIC DNA]</scope>
    <source>
        <strain evidence="11 12">KCTC 22429</strain>
    </source>
</reference>
<evidence type="ECO:0000256" key="2">
    <source>
        <dbReference type="ARBA" id="ARBA00005752"/>
    </source>
</evidence>
<dbReference type="InterPro" id="IPR014729">
    <property type="entry name" value="Rossmann-like_a/b/a_fold"/>
</dbReference>
<dbReference type="Pfam" id="PF13537">
    <property type="entry name" value="GATase_7"/>
    <property type="match status" value="1"/>
</dbReference>
<gene>
    <name evidence="11" type="ORF">AJE_02916</name>
</gene>
<evidence type="ECO:0000256" key="1">
    <source>
        <dbReference type="ARBA" id="ARBA00005187"/>
    </source>
</evidence>
<dbReference type="SUPFAM" id="SSF52402">
    <property type="entry name" value="Adenine nucleotide alpha hydrolases-like"/>
    <property type="match status" value="1"/>
</dbReference>
<dbReference type="GO" id="GO:0005524">
    <property type="term" value="F:ATP binding"/>
    <property type="evidence" value="ECO:0007669"/>
    <property type="project" value="UniProtKB-KW"/>
</dbReference>
<dbReference type="PANTHER" id="PTHR43284:SF1">
    <property type="entry name" value="ASPARAGINE SYNTHETASE"/>
    <property type="match status" value="1"/>
</dbReference>
<feature type="binding site" evidence="9">
    <location>
        <position position="98"/>
    </location>
    <ligand>
        <name>L-glutamine</name>
        <dbReference type="ChEBI" id="CHEBI:58359"/>
    </ligand>
</feature>
<dbReference type="InterPro" id="IPR033738">
    <property type="entry name" value="AsnB_N"/>
</dbReference>
<feature type="active site" description="For GATase activity" evidence="8">
    <location>
        <position position="2"/>
    </location>
</feature>
<dbReference type="eggNOG" id="COG0367">
    <property type="taxonomic scope" value="Bacteria"/>
</dbReference>
<feature type="binding site" evidence="9">
    <location>
        <begin position="362"/>
        <end position="363"/>
    </location>
    <ligand>
        <name>ATP</name>
        <dbReference type="ChEBI" id="CHEBI:30616"/>
    </ligand>
</feature>
<feature type="binding site" evidence="9">
    <location>
        <position position="286"/>
    </location>
    <ligand>
        <name>ATP</name>
        <dbReference type="ChEBI" id="CHEBI:30616"/>
    </ligand>
</feature>
<dbReference type="InterPro" id="IPR051786">
    <property type="entry name" value="ASN_synthetase/amidase"/>
</dbReference>
<evidence type="ECO:0000256" key="4">
    <source>
        <dbReference type="ARBA" id="ARBA00022741"/>
    </source>
</evidence>
<feature type="domain" description="Glutamine amidotransferase type-2" evidence="10">
    <location>
        <begin position="2"/>
        <end position="211"/>
    </location>
</feature>
<dbReference type="GO" id="GO:0006529">
    <property type="term" value="P:asparagine biosynthetic process"/>
    <property type="evidence" value="ECO:0007669"/>
    <property type="project" value="UniProtKB-KW"/>
</dbReference>
<dbReference type="InterPro" id="IPR029055">
    <property type="entry name" value="Ntn_hydrolases_N"/>
</dbReference>
<evidence type="ECO:0000256" key="3">
    <source>
        <dbReference type="ARBA" id="ARBA00012737"/>
    </source>
</evidence>
<protein>
    <recommendedName>
        <fullName evidence="3">asparagine synthase (glutamine-hydrolyzing)</fullName>
        <ecNumber evidence="3">6.3.5.4</ecNumber>
    </recommendedName>
</protein>
<dbReference type="STRING" id="1129374.AJE_02916"/>
<accession>H3ZB78</accession>
<comment type="catalytic activity">
    <reaction evidence="7">
        <text>L-aspartate + L-glutamine + ATP + H2O = L-asparagine + L-glutamate + AMP + diphosphate + H(+)</text>
        <dbReference type="Rhea" id="RHEA:12228"/>
        <dbReference type="ChEBI" id="CHEBI:15377"/>
        <dbReference type="ChEBI" id="CHEBI:15378"/>
        <dbReference type="ChEBI" id="CHEBI:29985"/>
        <dbReference type="ChEBI" id="CHEBI:29991"/>
        <dbReference type="ChEBI" id="CHEBI:30616"/>
        <dbReference type="ChEBI" id="CHEBI:33019"/>
        <dbReference type="ChEBI" id="CHEBI:58048"/>
        <dbReference type="ChEBI" id="CHEBI:58359"/>
        <dbReference type="ChEBI" id="CHEBI:456215"/>
        <dbReference type="EC" id="6.3.5.4"/>
    </reaction>
</comment>
<comment type="caution">
    <text evidence="11">The sequence shown here is derived from an EMBL/GenBank/DDBJ whole genome shotgun (WGS) entry which is preliminary data.</text>
</comment>
<dbReference type="PROSITE" id="PS51278">
    <property type="entry name" value="GATASE_TYPE_2"/>
    <property type="match status" value="1"/>
</dbReference>
<keyword evidence="6 8" id="KW-0315">Glutamine amidotransferase</keyword>